<accession>A0A1G7PUT3</accession>
<dbReference type="AlphaFoldDB" id="A0A1G7PUT3"/>
<dbReference type="OrthoDB" id="1550902at2"/>
<organism evidence="1 2">
    <name type="scientific">Rhodobacter capsulatus</name>
    <name type="common">Rhodopseudomonas capsulata</name>
    <dbReference type="NCBI Taxonomy" id="1061"/>
    <lineage>
        <taxon>Bacteria</taxon>
        <taxon>Pseudomonadati</taxon>
        <taxon>Pseudomonadota</taxon>
        <taxon>Alphaproteobacteria</taxon>
        <taxon>Rhodobacterales</taxon>
        <taxon>Rhodobacter group</taxon>
        <taxon>Rhodobacter</taxon>
    </lineage>
</organism>
<proteinExistence type="predicted"/>
<sequence>MLMALGPFIFTVTTQLLDTLTDRESARIEQMERAAAMPTPQFLGPGDREIEITALIYKEVLSPGGPFVIEAMRLALRAGLRMPLIARAGHFYGFFLIRELEVVKTHVLPNGTFQKMEVRISLTRSPLGFGIGGISLF</sequence>
<dbReference type="RefSeq" id="WP_074555693.1">
    <property type="nucleotide sequence ID" value="NZ_CP119563.1"/>
</dbReference>
<dbReference type="InterPro" id="IPR009734">
    <property type="entry name" value="Myoviridae_GpU"/>
</dbReference>
<dbReference type="EMBL" id="FNAY01000020">
    <property type="protein sequence ID" value="SDF90082.1"/>
    <property type="molecule type" value="Genomic_DNA"/>
</dbReference>
<dbReference type="Pfam" id="PF06995">
    <property type="entry name" value="Phage_P2_GpU"/>
    <property type="match status" value="1"/>
</dbReference>
<evidence type="ECO:0000313" key="1">
    <source>
        <dbReference type="EMBL" id="SDF90082.1"/>
    </source>
</evidence>
<dbReference type="Proteomes" id="UP000183812">
    <property type="component" value="Unassembled WGS sequence"/>
</dbReference>
<reference evidence="1 2" key="1">
    <citation type="submission" date="2016-10" db="EMBL/GenBank/DDBJ databases">
        <authorList>
            <person name="de Groot N.N."/>
        </authorList>
    </citation>
    <scope>NUCLEOTIDE SEQUENCE [LARGE SCALE GENOMIC DNA]</scope>
    <source>
        <strain evidence="2">DSM 938 / 37b4</strain>
    </source>
</reference>
<gene>
    <name evidence="1" type="ORF">SAMN04244550_03057</name>
</gene>
<name>A0A1G7PUT3_RHOCA</name>
<protein>
    <submittedName>
        <fullName evidence="1">Phage P2 GpU</fullName>
    </submittedName>
</protein>
<evidence type="ECO:0000313" key="2">
    <source>
        <dbReference type="Proteomes" id="UP000183812"/>
    </source>
</evidence>